<organism evidence="1">
    <name type="scientific">uncultured bacterium A1Q1_fos_91</name>
    <dbReference type="NCBI Taxonomy" id="1256591"/>
    <lineage>
        <taxon>Bacteria</taxon>
        <taxon>environmental samples</taxon>
    </lineage>
</organism>
<accession>L7VZA9</accession>
<proteinExistence type="predicted"/>
<dbReference type="AlphaFoldDB" id="L7VZA9"/>
<dbReference type="EMBL" id="JX649873">
    <property type="protein sequence ID" value="AGC71475.1"/>
    <property type="molecule type" value="Genomic_DNA"/>
</dbReference>
<sequence>MKRGRTQRGRERATRGLMELPSGRPLIEAVDHGASVRVEAADVGATGDRWVEPFLEANAAHLRRLGVATAIDVRRGVGVRLTPGSRIGAVPLLSPSTRRVAAGLLVAPRFRWAALGAVLSDIGFATEPSLGGTPLVPGSAREVPAWLLAAPVLRRLEALLRHPKRGFTERVEVRQSPRGRVDWSRWARNHVPSGQWTSLPCHFTEPDDDPDLMAAVRWTLGRLDDELATFHEALPARLLRERVAELSLLAGQGDARRPHGELRVNGSEWVAEATQAMGWVADERGLGGARVLDGMSWDLPIDEVWEAWVDAFVTDLAPRCGFTALRRGHTARRLNWATPTASMRMLIPDSGMRGPGRLVWVDAKYKAHLQLIARSGWSGLEESTRDAHRADLHQALAYAALDDVEHVDSVLVYPEMTPDARARPAVATVASGKRRVRLLLMGLPFGFQTPDHRDQTLSQWRELLSA</sequence>
<reference evidence="1" key="1">
    <citation type="submission" date="2012-09" db="EMBL/GenBank/DDBJ databases">
        <title>Metagenomic Characterization of a Microbial Community in Wastewater Detects High Levels of Antibiotic Resistance.</title>
        <authorList>
            <person name="Abrams M."/>
            <person name="Caldwell A."/>
            <person name="Vandaei E."/>
            <person name="Lee W."/>
            <person name="Perrott J."/>
            <person name="Khan S.Y."/>
            <person name="Ta J."/>
            <person name="Romero D."/>
            <person name="Nguyen V."/>
            <person name="Pourmand N."/>
            <person name="Ouverney C.C."/>
        </authorList>
    </citation>
    <scope>NUCLEOTIDE SEQUENCE</scope>
</reference>
<name>L7VZA9_9BACT</name>
<protein>
    <recommendedName>
        <fullName evidence="2">McrBC 5-methylcytosine restriction system component</fullName>
    </recommendedName>
</protein>
<evidence type="ECO:0000313" key="1">
    <source>
        <dbReference type="EMBL" id="AGC71475.1"/>
    </source>
</evidence>
<evidence type="ECO:0008006" key="2">
    <source>
        <dbReference type="Google" id="ProtNLM"/>
    </source>
</evidence>